<proteinExistence type="predicted"/>
<dbReference type="EMBL" id="FMAH01000049">
    <property type="protein sequence ID" value="SCB45620.1"/>
    <property type="molecule type" value="Genomic_DNA"/>
</dbReference>
<dbReference type="AlphaFoldDB" id="A0A1C3X038"/>
<gene>
    <name evidence="1" type="ORF">GA0061102_104936</name>
</gene>
<dbReference type="Gene3D" id="3.40.50.1820">
    <property type="entry name" value="alpha/beta hydrolase"/>
    <property type="match status" value="1"/>
</dbReference>
<accession>A0A1C3X038</accession>
<evidence type="ECO:0000313" key="1">
    <source>
        <dbReference type="EMBL" id="SCB45620.1"/>
    </source>
</evidence>
<dbReference type="Proteomes" id="UP000199435">
    <property type="component" value="Unassembled WGS sequence"/>
</dbReference>
<dbReference type="OrthoDB" id="9157427at2"/>
<sequence length="361" mass="39700">MKPNKGNGALFPDEQLVEVEGVPALAYYRAGLAEKPLALFLTGGGVLGRIAYGHPEGDRNDFIDHWLDAADWGLAAFSYPCDHPVFSSLILDLQLEEWARIQATLTAKALRGQAGRAIVALGWSMGGRMVFALARELRKLGLHLTCFVSLCGTPPFPRLTREETPPERLLPNGLWDLASGKRDGTDRDERWLAELAATARGEGRSVITPLAFAKFYRTNVPRGLWGPELEPYFENEPPQDRVQTLHAAGSFSGEDYPICAAIVPLDRSDFRHALTDGVVWGEITAKGLVHNRLSAVAISALSEDGWRSLRETVIGAPQRLTRYISGGHFFFVGSTGAQNTIKYLSELYDEVVRLEEAIEGI</sequence>
<dbReference type="RefSeq" id="WP_092855212.1">
    <property type="nucleotide sequence ID" value="NZ_FMAH01000049.1"/>
</dbReference>
<keyword evidence="2" id="KW-1185">Reference proteome</keyword>
<organism evidence="1 2">
    <name type="scientific">Rhizobium miluonense</name>
    <dbReference type="NCBI Taxonomy" id="411945"/>
    <lineage>
        <taxon>Bacteria</taxon>
        <taxon>Pseudomonadati</taxon>
        <taxon>Pseudomonadota</taxon>
        <taxon>Alphaproteobacteria</taxon>
        <taxon>Hyphomicrobiales</taxon>
        <taxon>Rhizobiaceae</taxon>
        <taxon>Rhizobium/Agrobacterium group</taxon>
        <taxon>Rhizobium</taxon>
    </lineage>
</organism>
<dbReference type="SUPFAM" id="SSF53474">
    <property type="entry name" value="alpha/beta-Hydrolases"/>
    <property type="match status" value="1"/>
</dbReference>
<dbReference type="STRING" id="411945.GA0061102_104936"/>
<name>A0A1C3X038_9HYPH</name>
<evidence type="ECO:0000313" key="2">
    <source>
        <dbReference type="Proteomes" id="UP000199435"/>
    </source>
</evidence>
<reference evidence="2" key="1">
    <citation type="submission" date="2016-08" db="EMBL/GenBank/DDBJ databases">
        <authorList>
            <person name="Varghese N."/>
            <person name="Submissions Spin"/>
        </authorList>
    </citation>
    <scope>NUCLEOTIDE SEQUENCE [LARGE SCALE GENOMIC DNA]</scope>
    <source>
        <strain evidence="2">HAMBI 2971</strain>
    </source>
</reference>
<protein>
    <submittedName>
        <fullName evidence="1">Uncharacterized protein</fullName>
    </submittedName>
</protein>
<dbReference type="InterPro" id="IPR029058">
    <property type="entry name" value="AB_hydrolase_fold"/>
</dbReference>